<feature type="transmembrane region" description="Helical" evidence="8">
    <location>
        <begin position="367"/>
        <end position="383"/>
    </location>
</feature>
<accession>A0AAD5Y4R7</accession>
<feature type="transmembrane region" description="Helical" evidence="8">
    <location>
        <begin position="507"/>
        <end position="527"/>
    </location>
</feature>
<keyword evidence="5 8" id="KW-0812">Transmembrane</keyword>
<comment type="similarity">
    <text evidence="2">Belongs to the nucleobase:cation symporter-2 (NCS2) (TC 2.A.40) family.</text>
</comment>
<evidence type="ECO:0000313" key="9">
    <source>
        <dbReference type="EMBL" id="KAJ3258854.1"/>
    </source>
</evidence>
<dbReference type="PANTHER" id="PTHR42810:SF4">
    <property type="entry name" value="URIC ACID TRANSPORTER UACT"/>
    <property type="match status" value="1"/>
</dbReference>
<dbReference type="Gene3D" id="1.25.40.20">
    <property type="entry name" value="Ankyrin repeat-containing domain"/>
    <property type="match status" value="2"/>
</dbReference>
<evidence type="ECO:0000313" key="10">
    <source>
        <dbReference type="Proteomes" id="UP001210925"/>
    </source>
</evidence>
<comment type="caution">
    <text evidence="9">The sequence shown here is derived from an EMBL/GenBank/DDBJ whole genome shotgun (WGS) entry which is preliminary data.</text>
</comment>
<dbReference type="SUPFAM" id="SSF48403">
    <property type="entry name" value="Ankyrin repeat"/>
    <property type="match status" value="1"/>
</dbReference>
<dbReference type="Pfam" id="PF00860">
    <property type="entry name" value="Xan_ur_permease"/>
    <property type="match status" value="1"/>
</dbReference>
<evidence type="ECO:0000256" key="8">
    <source>
        <dbReference type="SAM" id="Phobius"/>
    </source>
</evidence>
<comment type="subcellular location">
    <subcellularLocation>
        <location evidence="1">Cell membrane</location>
        <topology evidence="1">Multi-pass membrane protein</topology>
    </subcellularLocation>
</comment>
<dbReference type="NCBIfam" id="TIGR00801">
    <property type="entry name" value="ncs2"/>
    <property type="match status" value="1"/>
</dbReference>
<evidence type="ECO:0000256" key="4">
    <source>
        <dbReference type="ARBA" id="ARBA00022475"/>
    </source>
</evidence>
<dbReference type="AlphaFoldDB" id="A0AAD5Y4R7"/>
<evidence type="ECO:0000256" key="7">
    <source>
        <dbReference type="ARBA" id="ARBA00023136"/>
    </source>
</evidence>
<dbReference type="InterPro" id="IPR006043">
    <property type="entry name" value="NCS2"/>
</dbReference>
<keyword evidence="10" id="KW-1185">Reference proteome</keyword>
<reference evidence="9" key="1">
    <citation type="submission" date="2020-05" db="EMBL/GenBank/DDBJ databases">
        <title>Phylogenomic resolution of chytrid fungi.</title>
        <authorList>
            <person name="Stajich J.E."/>
            <person name="Amses K."/>
            <person name="Simmons R."/>
            <person name="Seto K."/>
            <person name="Myers J."/>
            <person name="Bonds A."/>
            <person name="Quandt C.A."/>
            <person name="Barry K."/>
            <person name="Liu P."/>
            <person name="Grigoriev I."/>
            <person name="Longcore J.E."/>
            <person name="James T.Y."/>
        </authorList>
    </citation>
    <scope>NUCLEOTIDE SEQUENCE</scope>
    <source>
        <strain evidence="9">PLAUS21</strain>
    </source>
</reference>
<dbReference type="InterPro" id="IPR036770">
    <property type="entry name" value="Ankyrin_rpt-contain_sf"/>
</dbReference>
<dbReference type="Proteomes" id="UP001210925">
    <property type="component" value="Unassembled WGS sequence"/>
</dbReference>
<evidence type="ECO:0008006" key="11">
    <source>
        <dbReference type="Google" id="ProtNLM"/>
    </source>
</evidence>
<organism evidence="9 10">
    <name type="scientific">Boothiomyces macroporosus</name>
    <dbReference type="NCBI Taxonomy" id="261099"/>
    <lineage>
        <taxon>Eukaryota</taxon>
        <taxon>Fungi</taxon>
        <taxon>Fungi incertae sedis</taxon>
        <taxon>Chytridiomycota</taxon>
        <taxon>Chytridiomycota incertae sedis</taxon>
        <taxon>Chytridiomycetes</taxon>
        <taxon>Rhizophydiales</taxon>
        <taxon>Terramycetaceae</taxon>
        <taxon>Boothiomyces</taxon>
    </lineage>
</organism>
<gene>
    <name evidence="9" type="ORF">HK103_003236</name>
</gene>
<proteinExistence type="inferred from homology"/>
<name>A0AAD5Y4R7_9FUNG</name>
<dbReference type="EMBL" id="JADGKB010000023">
    <property type="protein sequence ID" value="KAJ3258854.1"/>
    <property type="molecule type" value="Genomic_DNA"/>
</dbReference>
<keyword evidence="6 8" id="KW-1133">Transmembrane helix</keyword>
<dbReference type="SMART" id="SM00248">
    <property type="entry name" value="ANK"/>
    <property type="match status" value="6"/>
</dbReference>
<evidence type="ECO:0000256" key="6">
    <source>
        <dbReference type="ARBA" id="ARBA00022989"/>
    </source>
</evidence>
<evidence type="ECO:0000256" key="1">
    <source>
        <dbReference type="ARBA" id="ARBA00004651"/>
    </source>
</evidence>
<dbReference type="InterPro" id="IPR006042">
    <property type="entry name" value="Xan_ur_permease"/>
</dbReference>
<dbReference type="GO" id="GO:0042907">
    <property type="term" value="F:xanthine transmembrane transporter activity"/>
    <property type="evidence" value="ECO:0007669"/>
    <property type="project" value="TreeGrafter"/>
</dbReference>
<feature type="transmembrane region" description="Helical" evidence="8">
    <location>
        <begin position="694"/>
        <end position="718"/>
    </location>
</feature>
<protein>
    <recommendedName>
        <fullName evidence="11">Purine permease</fullName>
    </recommendedName>
</protein>
<keyword evidence="4" id="KW-1003">Cell membrane</keyword>
<feature type="transmembrane region" description="Helical" evidence="8">
    <location>
        <begin position="482"/>
        <end position="500"/>
    </location>
</feature>
<keyword evidence="7 8" id="KW-0472">Membrane</keyword>
<feature type="transmembrane region" description="Helical" evidence="8">
    <location>
        <begin position="659"/>
        <end position="682"/>
    </location>
</feature>
<feature type="transmembrane region" description="Helical" evidence="8">
    <location>
        <begin position="390"/>
        <end position="410"/>
    </location>
</feature>
<dbReference type="PANTHER" id="PTHR42810">
    <property type="entry name" value="PURINE PERMEASE C1399.01C-RELATED"/>
    <property type="match status" value="1"/>
</dbReference>
<evidence type="ECO:0000256" key="2">
    <source>
        <dbReference type="ARBA" id="ARBA00008821"/>
    </source>
</evidence>
<sequence length="765" mass="82977">MEKLLNEQRFISIYLNVEEYHNWRFSSKDINIPAQACLTWEAYKTSIGDTNDLSKYMKLLDTAINQEQFVYLVRKGHTCQISRSIHHVDSSTLFKILAEIVNCGLYDAEIALIIIKQAKFDLAYGDNLLIRWAAKFGHVDIFKHLMDVENVDINCGEEYKPINLACMNNHSEIVQLLLQDSRLSTNEFITDPITHAAVNGHDQIVDLLLKDGRFNPAHSDNFAIRWASHCGHLKVVELLIKDPRVNPASNENGALLWATQGGHFDVVSLLLGDNRVDPNAQKSSIIYLAYSDGRCDLVYKLLRDSRVLDSYLKEPLWILPEESKAHVIGIHERPPYGKTVILGFQHLLSMIGGTVLSPFLIGFDINTAVFFSGIGTLIFYVITGGRVPSYLGSSFAFVGVVRVATGFTDAQLGTINPNIGDALGGIMASGILYAAVALVVMLSGYRWIEKILPPIVTGSIIIAIGLNLSVTAVNDASMTADSAWQATVTAIIIACVSVFAKGFFSRLPVLFGLFGGFVIAVIFDSALGHNAISYDALKSAAWVGPPKFYTPTLNWKAVSTIAPVVIIQVAENLGHVKAVSVITNTELLPVLGRAFLGDAVACILSSSFGGSGLTTYAENIGVMAVTRIYSTLVFCVAATFAIFLGFIPKFAALISTIPSGVIGGLEIILFGLVAATGARIWIQNKIDFSDSANLITAAVAIVLGAGMANGKAITFGQYIEFDGLGSATLICIITHLCLKIIPDTFSGKSPLQESLEKDLDNAYSH</sequence>
<keyword evidence="3" id="KW-0813">Transport</keyword>
<dbReference type="Pfam" id="PF12796">
    <property type="entry name" value="Ank_2"/>
    <property type="match status" value="2"/>
</dbReference>
<feature type="transmembrane region" description="Helical" evidence="8">
    <location>
        <begin position="594"/>
        <end position="616"/>
    </location>
</feature>
<evidence type="ECO:0000256" key="5">
    <source>
        <dbReference type="ARBA" id="ARBA00022692"/>
    </source>
</evidence>
<feature type="transmembrane region" description="Helical" evidence="8">
    <location>
        <begin position="628"/>
        <end position="647"/>
    </location>
</feature>
<feature type="transmembrane region" description="Helical" evidence="8">
    <location>
        <begin position="451"/>
        <end position="470"/>
    </location>
</feature>
<dbReference type="InterPro" id="IPR002110">
    <property type="entry name" value="Ankyrin_rpt"/>
</dbReference>
<evidence type="ECO:0000256" key="3">
    <source>
        <dbReference type="ARBA" id="ARBA00022448"/>
    </source>
</evidence>
<dbReference type="GO" id="GO:0005886">
    <property type="term" value="C:plasma membrane"/>
    <property type="evidence" value="ECO:0007669"/>
    <property type="project" value="UniProtKB-SubCell"/>
</dbReference>
<feature type="transmembrane region" description="Helical" evidence="8">
    <location>
        <begin position="422"/>
        <end position="444"/>
    </location>
</feature>